<feature type="domain" description="Phage terminase large subunit GpA ATPase" evidence="1">
    <location>
        <begin position="58"/>
        <end position="265"/>
    </location>
</feature>
<proteinExistence type="predicted"/>
<reference evidence="2 3" key="1">
    <citation type="submission" date="2024-09" db="EMBL/GenBank/DDBJ databases">
        <authorList>
            <person name="D'Angelo T."/>
        </authorList>
    </citation>
    <scope>NUCLEOTIDE SEQUENCE [LARGE SCALE GENOMIC DNA]</scope>
    <source>
        <strain evidence="2">SAG AM-320-E07</strain>
    </source>
</reference>
<gene>
    <name evidence="2" type="ORF">ACFL6M_06400</name>
</gene>
<evidence type="ECO:0000259" key="1">
    <source>
        <dbReference type="Pfam" id="PF05876"/>
    </source>
</evidence>
<name>A0ABV6YLL4_UNCEI</name>
<organism evidence="2 3">
    <name type="scientific">Eiseniibacteriota bacterium</name>
    <dbReference type="NCBI Taxonomy" id="2212470"/>
    <lineage>
        <taxon>Bacteria</taxon>
        <taxon>Candidatus Eiseniibacteriota</taxon>
    </lineage>
</organism>
<dbReference type="InterPro" id="IPR046453">
    <property type="entry name" value="GpA_ATPase"/>
</dbReference>
<dbReference type="Pfam" id="PF05876">
    <property type="entry name" value="GpA_ATPase"/>
    <property type="match status" value="1"/>
</dbReference>
<evidence type="ECO:0000313" key="2">
    <source>
        <dbReference type="EMBL" id="MFC1573213.1"/>
    </source>
</evidence>
<keyword evidence="3" id="KW-1185">Reference proteome</keyword>
<comment type="caution">
    <text evidence="2">The sequence shown here is derived from an EMBL/GenBank/DDBJ whole genome shotgun (WGS) entry which is preliminary data.</text>
</comment>
<protein>
    <submittedName>
        <fullName evidence="2">Phage terminase large subunit family protein</fullName>
    </submittedName>
</protein>
<dbReference type="Proteomes" id="UP001593833">
    <property type="component" value="Unassembled WGS sequence"/>
</dbReference>
<dbReference type="EMBL" id="JBHPKH010000096">
    <property type="protein sequence ID" value="MFC1573213.1"/>
    <property type="molecule type" value="Genomic_DNA"/>
</dbReference>
<evidence type="ECO:0000313" key="3">
    <source>
        <dbReference type="Proteomes" id="UP001593833"/>
    </source>
</evidence>
<sequence>MKRSGTASAATFSTRYLRRTLQGLAAPATRSVSDPLAEWAVQRIRLEGRPFRFEGHEYLRAIYDDVSPHVVLSKAAQVGGTVWALLRSIHACLSGLSVLYLFPTRSDVIDFSKSRVGPLLADNAFLARMMSDTDTAGLKRIGEAFLYLRGMQSTVGLKSVPADMLVFDELDEAPPNAKAMAMERLAHSDYKRIVELSNPSLPDYGIDEMFVKSDQRHWTLKCPACGRWTAPVKAFPTKLGEQVEIIRPREDGSHYLACPECEAELDLAAGEWVADFPDRSIHGYRISQLFSSKVDPGEILTEYRTTRFPDRFFNLKIGIPWADLERRLDAATVLALCGDDLMLEKAESGSFAMGVDTGKLLHVVILQNTRRDEPHRLVHLAVCRDFEELDSLMKTFRVSRCVIDGLPETHATRAFANRHGSRVFLCFFNETQRGTPKWNEDEHIVQINRTEALDASRAAVREKKLVLPRQAPLVEKFAHHMASDAKVLDEDEATGIKKYRYIKTGENHFSLACTYALLAGKDLPGPINPDHCLTWSPSIWADDRTLWECVSEEDQQPIWRTRFLSSSSDGWV</sequence>
<accession>A0ABV6YLL4</accession>